<keyword evidence="1" id="KW-0347">Helicase</keyword>
<keyword evidence="1" id="KW-0067">ATP-binding</keyword>
<proteinExistence type="predicted"/>
<sequence>MQTFHTIHCPNCGRPAERHFLHLDRISRTQCPSCDYLMVQCLDSGRVIEAYAPGLAEPKYHLPLLPRRPAFSH</sequence>
<keyword evidence="1" id="KW-0378">Hydrolase</keyword>
<dbReference type="EMBL" id="JAVMIP010000001">
    <property type="protein sequence ID" value="MDS3859306.1"/>
    <property type="molecule type" value="Genomic_DNA"/>
</dbReference>
<protein>
    <submittedName>
        <fullName evidence="1">Replication restart DNA helicase PriA</fullName>
    </submittedName>
</protein>
<name>A0AAE4FNM6_9CYAN</name>
<accession>A0AAE4FNM6</accession>
<organism evidence="1 2">
    <name type="scientific">Pseudocalidococcus azoricus BACA0444</name>
    <dbReference type="NCBI Taxonomy" id="2918990"/>
    <lineage>
        <taxon>Bacteria</taxon>
        <taxon>Bacillati</taxon>
        <taxon>Cyanobacteriota</taxon>
        <taxon>Cyanophyceae</taxon>
        <taxon>Acaryochloridales</taxon>
        <taxon>Thermosynechococcaceae</taxon>
        <taxon>Pseudocalidococcus</taxon>
        <taxon>Pseudocalidococcus azoricus</taxon>
    </lineage>
</organism>
<reference evidence="2" key="1">
    <citation type="submission" date="2023-07" db="EMBL/GenBank/DDBJ databases">
        <authorList>
            <person name="Luz R."/>
            <person name="Cordeiro R."/>
            <person name="Fonseca A."/>
            <person name="Goncalves V."/>
        </authorList>
    </citation>
    <scope>NUCLEOTIDE SEQUENCE [LARGE SCALE GENOMIC DNA]</scope>
    <source>
        <strain evidence="2">BACA0444</strain>
    </source>
</reference>
<dbReference type="Proteomes" id="UP001268256">
    <property type="component" value="Unassembled WGS sequence"/>
</dbReference>
<evidence type="ECO:0000313" key="2">
    <source>
        <dbReference type="Proteomes" id="UP001268256"/>
    </source>
</evidence>
<keyword evidence="1" id="KW-0547">Nucleotide-binding</keyword>
<dbReference type="GO" id="GO:0004386">
    <property type="term" value="F:helicase activity"/>
    <property type="evidence" value="ECO:0007669"/>
    <property type="project" value="UniProtKB-KW"/>
</dbReference>
<gene>
    <name evidence="1" type="ORF">RIF25_00655</name>
</gene>
<dbReference type="RefSeq" id="WP_322876641.1">
    <property type="nucleotide sequence ID" value="NZ_JAVMIP010000001.1"/>
</dbReference>
<keyword evidence="2" id="KW-1185">Reference proteome</keyword>
<comment type="caution">
    <text evidence="1">The sequence shown here is derived from an EMBL/GenBank/DDBJ whole genome shotgun (WGS) entry which is preliminary data.</text>
</comment>
<dbReference type="AlphaFoldDB" id="A0AAE4FNM6"/>
<evidence type="ECO:0000313" key="1">
    <source>
        <dbReference type="EMBL" id="MDS3859306.1"/>
    </source>
</evidence>